<evidence type="ECO:0000313" key="7">
    <source>
        <dbReference type="Proteomes" id="UP000183447"/>
    </source>
</evidence>
<dbReference type="PANTHER" id="PTHR24220">
    <property type="entry name" value="IMPORT ATP-BINDING PROTEIN"/>
    <property type="match status" value="1"/>
</dbReference>
<keyword evidence="4 6" id="KW-0067">ATP-binding</keyword>
<proteinExistence type="inferred from homology"/>
<dbReference type="InterPro" id="IPR003593">
    <property type="entry name" value="AAA+_ATPase"/>
</dbReference>
<dbReference type="SUPFAM" id="SSF52540">
    <property type="entry name" value="P-loop containing nucleoside triphosphate hydrolases"/>
    <property type="match status" value="1"/>
</dbReference>
<dbReference type="GO" id="GO:0005524">
    <property type="term" value="F:ATP binding"/>
    <property type="evidence" value="ECO:0007669"/>
    <property type="project" value="UniProtKB-KW"/>
</dbReference>
<comment type="similarity">
    <text evidence="1">Belongs to the ABC transporter superfamily.</text>
</comment>
<organism evidence="6 7">
    <name type="scientific">Devosia enhydra</name>
    <dbReference type="NCBI Taxonomy" id="665118"/>
    <lineage>
        <taxon>Bacteria</taxon>
        <taxon>Pseudomonadati</taxon>
        <taxon>Pseudomonadota</taxon>
        <taxon>Alphaproteobacteria</taxon>
        <taxon>Hyphomicrobiales</taxon>
        <taxon>Devosiaceae</taxon>
        <taxon>Devosia</taxon>
    </lineage>
</organism>
<evidence type="ECO:0000256" key="2">
    <source>
        <dbReference type="ARBA" id="ARBA00022448"/>
    </source>
</evidence>
<sequence length="233" mass="24938">MDLEAVGFSWRRSGGFSIAIDRFAIEKGERVLLAGPSGSGKSTLLSLLAGIITPQQGRIAIAGTDIARLRPSRRDRFRAENIGLIFQSFNLIPYLSCLDNILLPLHFAPERRARAGGTEAAAQARTLLSRIGLDPDLYAGEAAGRLSVGQQQRVAVLRALIGAPGLIIADEPTSALDRAHQDAFVAVLSEEIARMGGTLLMVSHDMSLAPLFDRTVALESVARVTRARGDRAA</sequence>
<dbReference type="GO" id="GO:0022857">
    <property type="term" value="F:transmembrane transporter activity"/>
    <property type="evidence" value="ECO:0007669"/>
    <property type="project" value="TreeGrafter"/>
</dbReference>
<accession>A0A1K2HZ83</accession>
<evidence type="ECO:0000256" key="1">
    <source>
        <dbReference type="ARBA" id="ARBA00005417"/>
    </source>
</evidence>
<keyword evidence="3" id="KW-0547">Nucleotide-binding</keyword>
<keyword evidence="2" id="KW-0813">Transport</keyword>
<dbReference type="RefSeq" id="WP_244545328.1">
    <property type="nucleotide sequence ID" value="NZ_FPKU01000002.1"/>
</dbReference>
<dbReference type="Pfam" id="PF00005">
    <property type="entry name" value="ABC_tran"/>
    <property type="match status" value="1"/>
</dbReference>
<dbReference type="AlphaFoldDB" id="A0A1K2HZ83"/>
<protein>
    <submittedName>
        <fullName evidence="6">Putative ABC transport system ATP-binding protein</fullName>
    </submittedName>
</protein>
<evidence type="ECO:0000313" key="6">
    <source>
        <dbReference type="EMBL" id="SFZ85446.1"/>
    </source>
</evidence>
<evidence type="ECO:0000256" key="3">
    <source>
        <dbReference type="ARBA" id="ARBA00022741"/>
    </source>
</evidence>
<dbReference type="InterPro" id="IPR015854">
    <property type="entry name" value="ABC_transpr_LolD-like"/>
</dbReference>
<name>A0A1K2HZ83_9HYPH</name>
<dbReference type="GO" id="GO:0016887">
    <property type="term" value="F:ATP hydrolysis activity"/>
    <property type="evidence" value="ECO:0007669"/>
    <property type="project" value="InterPro"/>
</dbReference>
<dbReference type="STRING" id="665118.SAMN02983003_2611"/>
<evidence type="ECO:0000259" key="5">
    <source>
        <dbReference type="PROSITE" id="PS50893"/>
    </source>
</evidence>
<dbReference type="PROSITE" id="PS00211">
    <property type="entry name" value="ABC_TRANSPORTER_1"/>
    <property type="match status" value="1"/>
</dbReference>
<dbReference type="PANTHER" id="PTHR24220:SF611">
    <property type="entry name" value="ATP-BINDING COMPONENT OF ABC TRANSPORTER-RELATED"/>
    <property type="match status" value="1"/>
</dbReference>
<dbReference type="SMART" id="SM00382">
    <property type="entry name" value="AAA"/>
    <property type="match status" value="1"/>
</dbReference>
<dbReference type="PROSITE" id="PS50893">
    <property type="entry name" value="ABC_TRANSPORTER_2"/>
    <property type="match status" value="1"/>
</dbReference>
<dbReference type="InterPro" id="IPR017911">
    <property type="entry name" value="MacB-like_ATP-bd"/>
</dbReference>
<dbReference type="Proteomes" id="UP000183447">
    <property type="component" value="Unassembled WGS sequence"/>
</dbReference>
<dbReference type="InterPro" id="IPR017871">
    <property type="entry name" value="ABC_transporter-like_CS"/>
</dbReference>
<evidence type="ECO:0000256" key="4">
    <source>
        <dbReference type="ARBA" id="ARBA00022840"/>
    </source>
</evidence>
<gene>
    <name evidence="6" type="ORF">SAMN02983003_2611</name>
</gene>
<dbReference type="InterPro" id="IPR003439">
    <property type="entry name" value="ABC_transporter-like_ATP-bd"/>
</dbReference>
<dbReference type="CDD" id="cd03255">
    <property type="entry name" value="ABC_MJ0796_LolCDE_FtsE"/>
    <property type="match status" value="1"/>
</dbReference>
<dbReference type="GO" id="GO:0005886">
    <property type="term" value="C:plasma membrane"/>
    <property type="evidence" value="ECO:0007669"/>
    <property type="project" value="TreeGrafter"/>
</dbReference>
<dbReference type="Gene3D" id="3.40.50.300">
    <property type="entry name" value="P-loop containing nucleotide triphosphate hydrolases"/>
    <property type="match status" value="1"/>
</dbReference>
<feature type="domain" description="ABC transporter" evidence="5">
    <location>
        <begin position="1"/>
        <end position="233"/>
    </location>
</feature>
<dbReference type="InterPro" id="IPR027417">
    <property type="entry name" value="P-loop_NTPase"/>
</dbReference>
<dbReference type="EMBL" id="FPKU01000002">
    <property type="protein sequence ID" value="SFZ85446.1"/>
    <property type="molecule type" value="Genomic_DNA"/>
</dbReference>
<keyword evidence="7" id="KW-1185">Reference proteome</keyword>
<reference evidence="6 7" key="1">
    <citation type="submission" date="2016-11" db="EMBL/GenBank/DDBJ databases">
        <authorList>
            <person name="Jaros S."/>
            <person name="Januszkiewicz K."/>
            <person name="Wedrychowicz H."/>
        </authorList>
    </citation>
    <scope>NUCLEOTIDE SEQUENCE [LARGE SCALE GENOMIC DNA]</scope>
    <source>
        <strain evidence="6 7">ATCC 23634</strain>
    </source>
</reference>